<sequence>MHDREPMPTDIDQRRLYERPVPRNVFDWLDQVRQRPGMWIQDRSLRELERLVYGYGIALGVHHVDEGVPEMGGHFSSWLRLRKRWSMSLGWAHAITEHSKDQEPLEVFFELIEKYRKLRPATLCYAGLAARHAPTGKRSVVGHDRLLPPPLRIEVVQYKPEPLHFLRFRYPEGHENGSILITGRGEEATTEDDAKRWAEDEFQIDPAEWIGVP</sequence>
<evidence type="ECO:0000313" key="2">
    <source>
        <dbReference type="Proteomes" id="UP000440224"/>
    </source>
</evidence>
<dbReference type="Proteomes" id="UP000440224">
    <property type="component" value="Unassembled WGS sequence"/>
</dbReference>
<protein>
    <submittedName>
        <fullName evidence="1">Uncharacterized protein</fullName>
    </submittedName>
</protein>
<dbReference type="AlphaFoldDB" id="A0A6N7Q3P5"/>
<dbReference type="EMBL" id="WJIE01000021">
    <property type="protein sequence ID" value="MRG97836.1"/>
    <property type="molecule type" value="Genomic_DNA"/>
</dbReference>
<organism evidence="1 2">
    <name type="scientific">Polyangium spumosum</name>
    <dbReference type="NCBI Taxonomy" id="889282"/>
    <lineage>
        <taxon>Bacteria</taxon>
        <taxon>Pseudomonadati</taxon>
        <taxon>Myxococcota</taxon>
        <taxon>Polyangia</taxon>
        <taxon>Polyangiales</taxon>
        <taxon>Polyangiaceae</taxon>
        <taxon>Polyangium</taxon>
    </lineage>
</organism>
<keyword evidence="2" id="KW-1185">Reference proteome</keyword>
<evidence type="ECO:0000313" key="1">
    <source>
        <dbReference type="EMBL" id="MRG97836.1"/>
    </source>
</evidence>
<dbReference type="OrthoDB" id="5519532at2"/>
<dbReference type="RefSeq" id="WP_153824615.1">
    <property type="nucleotide sequence ID" value="NZ_WJIE01000021.1"/>
</dbReference>
<name>A0A6N7Q3P5_9BACT</name>
<comment type="caution">
    <text evidence="1">The sequence shown here is derived from an EMBL/GenBank/DDBJ whole genome shotgun (WGS) entry which is preliminary data.</text>
</comment>
<proteinExistence type="predicted"/>
<gene>
    <name evidence="1" type="ORF">GF068_38840</name>
</gene>
<reference evidence="1 2" key="1">
    <citation type="submission" date="2019-10" db="EMBL/GenBank/DDBJ databases">
        <title>A soil myxobacterium in the family Polyangiaceae.</title>
        <authorList>
            <person name="Li Y."/>
            <person name="Wang J."/>
        </authorList>
    </citation>
    <scope>NUCLEOTIDE SEQUENCE [LARGE SCALE GENOMIC DNA]</scope>
    <source>
        <strain evidence="1 2">DSM 14734</strain>
    </source>
</reference>
<accession>A0A6N7Q3P5</accession>